<dbReference type="FunFam" id="1.20.58.1040:FF:000005">
    <property type="entry name" value="1,3-beta-glucanosyltransferase"/>
    <property type="match status" value="1"/>
</dbReference>
<dbReference type="InterPro" id="IPR004886">
    <property type="entry name" value="Glucanosyltransferase"/>
</dbReference>
<evidence type="ECO:0000256" key="9">
    <source>
        <dbReference type="ARBA" id="ARBA00023288"/>
    </source>
</evidence>
<keyword evidence="4 10" id="KW-0336">GPI-anchor</keyword>
<reference evidence="13" key="1">
    <citation type="journal article" date="2017" name="Yeast">
        <title>PER1, GUP1, and CWH43 of methylotrophic yeast Ogataea minuta are involved in cell wall integrity.</title>
        <authorList>
            <person name="Xu X.-X."/>
            <person name="Komatsuzaki A."/>
            <person name="Chiba Y."/>
            <person name="Gao X.-D."/>
            <person name="Yoko-o T."/>
        </authorList>
    </citation>
    <scope>NUCLEOTIDE SEQUENCE</scope>
    <source>
        <strain evidence="13">NBRC 10746</strain>
    </source>
</reference>
<gene>
    <name evidence="13" type="primary">GAS1A</name>
</gene>
<dbReference type="GO" id="GO:0098552">
    <property type="term" value="C:side of membrane"/>
    <property type="evidence" value="ECO:0007669"/>
    <property type="project" value="UniProtKB-KW"/>
</dbReference>
<accession>A0A292GI78</accession>
<sequence>MLFGSLTKSALLTSVFSYLAKADDSFPTIEVVGNKFFYSNNGSQFYFRGVAYQADTSGADNSSFVDPLADKTTCERDIPYLKELNTNVVRVYALDVNADHSDCMSALQDAGIYVVADLADPKTSISTTSPEWNLELYERYTSVVDMMQQYDNTLGFFAGNEVITNSSNTDSAPFVKAAIRDIRQYIKDQGYRTIPVGYSANDDSNTRVPAADYFSCGDSDVKADFYGINMYEWCGSKTFSSSGYEDRTKEFSNLTIPAFFSEYGCNTIQPRKFTEVATLFSDEMTDVWSGGIVYMYFEETNEYGLVSEIDSTSVSTMTDFAYYSSEINAVSPTSAQSSDITTSTTELKCPATGSHWKAATDLPPTPQDGVCTCMSDSLSCVVADDIDSDDYSDLFSTVCGSVDCTGINADGESGSYGAYSFCSARDKLSFVLNMYYLAQDSDSSACDFDGSATLQDASTASACSSVLSAAGTDGTGQISGTVSFSSASSKSTATSSASGSSSGSSGSSSSSGSSGSASSGSSTSSSSGTSSSSSSTKSSAAVKTYSSSGLTTVFFTVMCAVAGVAVVAL</sequence>
<dbReference type="GO" id="GO:0031982">
    <property type="term" value="C:vesicle"/>
    <property type="evidence" value="ECO:0007669"/>
    <property type="project" value="UniProtKB-ARBA"/>
</dbReference>
<dbReference type="GO" id="GO:0030445">
    <property type="term" value="C:yeast-form cell wall"/>
    <property type="evidence" value="ECO:0007669"/>
    <property type="project" value="UniProtKB-ARBA"/>
</dbReference>
<evidence type="ECO:0000256" key="3">
    <source>
        <dbReference type="ARBA" id="ARBA00022475"/>
    </source>
</evidence>
<evidence type="ECO:0000256" key="6">
    <source>
        <dbReference type="ARBA" id="ARBA00023136"/>
    </source>
</evidence>
<dbReference type="SMART" id="SM00768">
    <property type="entry name" value="X8"/>
    <property type="match status" value="1"/>
</dbReference>
<dbReference type="GO" id="GO:0031505">
    <property type="term" value="P:fungal-type cell wall organization"/>
    <property type="evidence" value="ECO:0007669"/>
    <property type="project" value="UniProtKB-ARBA"/>
</dbReference>
<keyword evidence="3" id="KW-1003">Cell membrane</keyword>
<dbReference type="GO" id="GO:0042124">
    <property type="term" value="F:1,3-beta-glucanosyltransferase activity"/>
    <property type="evidence" value="ECO:0007669"/>
    <property type="project" value="TreeGrafter"/>
</dbReference>
<dbReference type="FunFam" id="3.20.20.80:FF:000038">
    <property type="entry name" value="1,3-beta-glucanosyltransferase"/>
    <property type="match status" value="1"/>
</dbReference>
<dbReference type="PANTHER" id="PTHR31468">
    <property type="entry name" value="1,3-BETA-GLUCANOSYLTRANSFERASE GAS1"/>
    <property type="match status" value="1"/>
</dbReference>
<dbReference type="GO" id="GO:0071970">
    <property type="term" value="P:fungal-type cell wall (1-&gt;3)-beta-D-glucan biosynthetic process"/>
    <property type="evidence" value="ECO:0007669"/>
    <property type="project" value="TreeGrafter"/>
</dbReference>
<dbReference type="EMBL" id="LC217604">
    <property type="protein sequence ID" value="BBA60199.1"/>
    <property type="molecule type" value="Genomic_DNA"/>
</dbReference>
<keyword evidence="7" id="KW-1015">Disulfide bond</keyword>
<dbReference type="AlphaFoldDB" id="A0A292GI78"/>
<keyword evidence="10 13" id="KW-0808">Transferase</keyword>
<dbReference type="PANTHER" id="PTHR31468:SF2">
    <property type="entry name" value="1,3-BETA-GLUCANOSYLTRANSFERASE GAS1"/>
    <property type="match status" value="1"/>
</dbReference>
<feature type="chain" id="PRO_5011816387" description="1,3-beta-glucanosyltransferase" evidence="10">
    <location>
        <begin position="23"/>
        <end position="569"/>
    </location>
</feature>
<evidence type="ECO:0000256" key="8">
    <source>
        <dbReference type="ARBA" id="ARBA00023180"/>
    </source>
</evidence>
<proteinExistence type="inferred from homology"/>
<dbReference type="GO" id="GO:0005886">
    <property type="term" value="C:plasma membrane"/>
    <property type="evidence" value="ECO:0007669"/>
    <property type="project" value="UniProtKB-SubCell"/>
</dbReference>
<dbReference type="SUPFAM" id="SSF51445">
    <property type="entry name" value="(Trans)glycosidases"/>
    <property type="match status" value="1"/>
</dbReference>
<keyword evidence="8" id="KW-0325">Glycoprotein</keyword>
<evidence type="ECO:0000256" key="7">
    <source>
        <dbReference type="ARBA" id="ARBA00023157"/>
    </source>
</evidence>
<keyword evidence="9 10" id="KW-0449">Lipoprotein</keyword>
<protein>
    <recommendedName>
        <fullName evidence="10">1,3-beta-glucanosyltransferase</fullName>
        <ecNumber evidence="10">2.4.1.-</ecNumber>
    </recommendedName>
</protein>
<evidence type="ECO:0000313" key="13">
    <source>
        <dbReference type="EMBL" id="BBA60199.1"/>
    </source>
</evidence>
<keyword evidence="6 10" id="KW-0472">Membrane</keyword>
<evidence type="ECO:0000256" key="2">
    <source>
        <dbReference type="ARBA" id="ARBA00007528"/>
    </source>
</evidence>
<feature type="signal peptide" evidence="10">
    <location>
        <begin position="1"/>
        <end position="22"/>
    </location>
</feature>
<dbReference type="Pfam" id="PF03198">
    <property type="entry name" value="Glyco_hydro_72"/>
    <property type="match status" value="1"/>
</dbReference>
<evidence type="ECO:0000259" key="12">
    <source>
        <dbReference type="SMART" id="SM00768"/>
    </source>
</evidence>
<dbReference type="EC" id="2.4.1.-" evidence="10"/>
<dbReference type="Pfam" id="PF07983">
    <property type="entry name" value="X8"/>
    <property type="match status" value="1"/>
</dbReference>
<evidence type="ECO:0000256" key="1">
    <source>
        <dbReference type="ARBA" id="ARBA00004609"/>
    </source>
</evidence>
<name>A0A292GI78_9ASCO</name>
<dbReference type="Gene3D" id="3.20.20.80">
    <property type="entry name" value="Glycosidases"/>
    <property type="match status" value="1"/>
</dbReference>
<feature type="domain" description="X8" evidence="12">
    <location>
        <begin position="378"/>
        <end position="465"/>
    </location>
</feature>
<feature type="region of interest" description="Disordered" evidence="11">
    <location>
        <begin position="484"/>
        <end position="537"/>
    </location>
</feature>
<dbReference type="Gene3D" id="1.20.58.1040">
    <property type="match status" value="1"/>
</dbReference>
<dbReference type="InterPro" id="IPR012946">
    <property type="entry name" value="X8"/>
</dbReference>
<organism evidence="13">
    <name type="scientific">Ogataea minuta</name>
    <dbReference type="NCBI Taxonomy" id="36026"/>
    <lineage>
        <taxon>Eukaryota</taxon>
        <taxon>Fungi</taxon>
        <taxon>Dikarya</taxon>
        <taxon>Ascomycota</taxon>
        <taxon>Saccharomycotina</taxon>
        <taxon>Pichiomycetes</taxon>
        <taxon>Pichiales</taxon>
        <taxon>Pichiaceae</taxon>
        <taxon>Ogataea</taxon>
    </lineage>
</organism>
<keyword evidence="5 10" id="KW-0732">Signal</keyword>
<evidence type="ECO:0000256" key="10">
    <source>
        <dbReference type="RuleBase" id="RU361209"/>
    </source>
</evidence>
<evidence type="ECO:0000256" key="11">
    <source>
        <dbReference type="SAM" id="MobiDB-lite"/>
    </source>
</evidence>
<evidence type="ECO:0000256" key="5">
    <source>
        <dbReference type="ARBA" id="ARBA00022729"/>
    </source>
</evidence>
<dbReference type="InterPro" id="IPR017853">
    <property type="entry name" value="GH"/>
</dbReference>
<comment type="function">
    <text evidence="10">Splits internally a 1,3-beta-glucan molecule and transfers the newly generated reducing end (the donor) to the non-reducing end of another 1,3-beta-glucan molecule (the acceptor) forming a 1,3-beta linkage, resulting in the elongation of 1,3-beta-glucan chains in the cell wall.</text>
</comment>
<evidence type="ECO:0000256" key="4">
    <source>
        <dbReference type="ARBA" id="ARBA00022622"/>
    </source>
</evidence>
<comment type="subcellular location">
    <subcellularLocation>
        <location evidence="1 10">Cell membrane</location>
        <topology evidence="1 10">Lipid-anchor</topology>
        <topology evidence="1 10">GPI-anchor</topology>
    </subcellularLocation>
</comment>
<comment type="similarity">
    <text evidence="2 10">Belongs to the glycosyl hydrolase 72 family.</text>
</comment>